<organism evidence="1">
    <name type="scientific">marine sediment metagenome</name>
    <dbReference type="NCBI Taxonomy" id="412755"/>
    <lineage>
        <taxon>unclassified sequences</taxon>
        <taxon>metagenomes</taxon>
        <taxon>ecological metagenomes</taxon>
    </lineage>
</organism>
<dbReference type="InterPro" id="IPR011335">
    <property type="entry name" value="Restrct_endonuc-II-like"/>
</dbReference>
<evidence type="ECO:0008006" key="2">
    <source>
        <dbReference type="Google" id="ProtNLM"/>
    </source>
</evidence>
<accession>A0A0F8XGG1</accession>
<evidence type="ECO:0000313" key="1">
    <source>
        <dbReference type="EMBL" id="KKK67963.1"/>
    </source>
</evidence>
<dbReference type="Gene3D" id="3.40.960.10">
    <property type="entry name" value="VSR Endonuclease"/>
    <property type="match status" value="1"/>
</dbReference>
<dbReference type="AlphaFoldDB" id="A0A0F8XGG1"/>
<proteinExistence type="predicted"/>
<reference evidence="1" key="1">
    <citation type="journal article" date="2015" name="Nature">
        <title>Complex archaea that bridge the gap between prokaryotes and eukaryotes.</title>
        <authorList>
            <person name="Spang A."/>
            <person name="Saw J.H."/>
            <person name="Jorgensen S.L."/>
            <person name="Zaremba-Niedzwiedzka K."/>
            <person name="Martijn J."/>
            <person name="Lind A.E."/>
            <person name="van Eijk R."/>
            <person name="Schleper C."/>
            <person name="Guy L."/>
            <person name="Ettema T.J."/>
        </authorList>
    </citation>
    <scope>NUCLEOTIDE SEQUENCE</scope>
</reference>
<gene>
    <name evidence="1" type="ORF">LCGC14_2948830</name>
</gene>
<dbReference type="EMBL" id="LAZR01059356">
    <property type="protein sequence ID" value="KKK67963.1"/>
    <property type="molecule type" value="Genomic_DNA"/>
</dbReference>
<sequence>MVDQVSVFSDAHKAVVKLLNAWGVELMIEVDFPPYRVDCYLPTLHAAIEIDGPQHSAKRDRIRDQKLFTQYSLPVFRIKATQALHPKYWRNRLVEFYEEFVDSAHERWHQCRDETPWL</sequence>
<name>A0A0F8XGG1_9ZZZZ</name>
<comment type="caution">
    <text evidence="1">The sequence shown here is derived from an EMBL/GenBank/DDBJ whole genome shotgun (WGS) entry which is preliminary data.</text>
</comment>
<dbReference type="SUPFAM" id="SSF52980">
    <property type="entry name" value="Restriction endonuclease-like"/>
    <property type="match status" value="1"/>
</dbReference>
<protein>
    <recommendedName>
        <fullName evidence="2">DUF559 domain-containing protein</fullName>
    </recommendedName>
</protein>